<comment type="subcellular location">
    <subcellularLocation>
        <location evidence="1">Nucleus</location>
    </subcellularLocation>
</comment>
<feature type="coiled-coil region" evidence="8">
    <location>
        <begin position="86"/>
        <end position="150"/>
    </location>
</feature>
<evidence type="ECO:0000259" key="9">
    <source>
        <dbReference type="Pfam" id="PF07106"/>
    </source>
</evidence>
<name>A0A507F1Z7_9FUNG</name>
<accession>A0A507F1Z7</accession>
<keyword evidence="12" id="KW-1185">Reference proteome</keyword>
<gene>
    <name evidence="11" type="ORF">CcCBS67573_g06841</name>
</gene>
<proteinExistence type="inferred from homology"/>
<sequence>MSKAKKLKTDDDEASAAILKYLIAQNRPYSPLDVFTNLLQKYGKTQVGKVLTQLAEDKQITAKTFGKSVIYFPNQDASDTPSPEETREMDIKIASLRDELAILKSEVSSKEKALSALTNSKTTPDLVEALETLAQENEKLESRLTGLRNGTRKLTIADKQKADAELEVYRKHWRLRKKMFKDAWSTITENMPVKKAKETLEEIGIETDEDMGVSFERDPLEGLMTL</sequence>
<keyword evidence="4 8" id="KW-0175">Coiled coil</keyword>
<evidence type="ECO:0000313" key="12">
    <source>
        <dbReference type="Proteomes" id="UP000320333"/>
    </source>
</evidence>
<dbReference type="PANTHER" id="PTHR15938:SF0">
    <property type="entry name" value="HOMOLOGOUS-PAIRING PROTEIN 2 HOMOLOG"/>
    <property type="match status" value="1"/>
</dbReference>
<evidence type="ECO:0000256" key="2">
    <source>
        <dbReference type="ARBA" id="ARBA00007922"/>
    </source>
</evidence>
<dbReference type="InterPro" id="IPR036388">
    <property type="entry name" value="WH-like_DNA-bd_sf"/>
</dbReference>
<dbReference type="GO" id="GO:0120231">
    <property type="term" value="C:DNA recombinase auxiliary factor complex"/>
    <property type="evidence" value="ECO:0007669"/>
    <property type="project" value="TreeGrafter"/>
</dbReference>
<evidence type="ECO:0000256" key="6">
    <source>
        <dbReference type="ARBA" id="ARBA00023242"/>
    </source>
</evidence>
<evidence type="ECO:0000259" key="10">
    <source>
        <dbReference type="Pfam" id="PF18517"/>
    </source>
</evidence>
<dbReference type="STRING" id="246404.A0A507F1Z7"/>
<dbReference type="InterPro" id="IPR010776">
    <property type="entry name" value="Hop2_WH_dom"/>
</dbReference>
<evidence type="ECO:0000256" key="5">
    <source>
        <dbReference type="ARBA" id="ARBA00023172"/>
    </source>
</evidence>
<dbReference type="GO" id="GO:0007129">
    <property type="term" value="P:homologous chromosome pairing at meiosis"/>
    <property type="evidence" value="ECO:0007669"/>
    <property type="project" value="TreeGrafter"/>
</dbReference>
<reference evidence="11 12" key="1">
    <citation type="journal article" date="2019" name="Sci. Rep.">
        <title>Comparative genomics of chytrid fungi reveal insights into the obligate biotrophic and pathogenic lifestyle of Synchytrium endobioticum.</title>
        <authorList>
            <person name="van de Vossenberg B.T.L.H."/>
            <person name="Warris S."/>
            <person name="Nguyen H.D.T."/>
            <person name="van Gent-Pelzer M.P.E."/>
            <person name="Joly D.L."/>
            <person name="van de Geest H.C."/>
            <person name="Bonants P.J.M."/>
            <person name="Smith D.S."/>
            <person name="Levesque C.A."/>
            <person name="van der Lee T.A.J."/>
        </authorList>
    </citation>
    <scope>NUCLEOTIDE SEQUENCE [LARGE SCALE GENOMIC DNA]</scope>
    <source>
        <strain evidence="11 12">CBS 675.73</strain>
    </source>
</reference>
<dbReference type="Proteomes" id="UP000320333">
    <property type="component" value="Unassembled WGS sequence"/>
</dbReference>
<keyword evidence="7" id="KW-0469">Meiosis</keyword>
<dbReference type="Pfam" id="PF18517">
    <property type="entry name" value="LZ3wCH"/>
    <property type="match status" value="1"/>
</dbReference>
<dbReference type="AlphaFoldDB" id="A0A507F1Z7"/>
<dbReference type="InterPro" id="IPR040661">
    <property type="entry name" value="LZ3wCH"/>
</dbReference>
<evidence type="ECO:0000256" key="1">
    <source>
        <dbReference type="ARBA" id="ARBA00004123"/>
    </source>
</evidence>
<feature type="domain" description="Homologous-pairing protein 2 winged helix" evidence="9">
    <location>
        <begin position="13"/>
        <end position="72"/>
    </location>
</feature>
<dbReference type="Pfam" id="PF07106">
    <property type="entry name" value="WHD_TBPIP"/>
    <property type="match status" value="1"/>
</dbReference>
<dbReference type="GO" id="GO:0120230">
    <property type="term" value="F:recombinase activator activity"/>
    <property type="evidence" value="ECO:0007669"/>
    <property type="project" value="TreeGrafter"/>
</dbReference>
<protein>
    <recommendedName>
        <fullName evidence="3">Homologous-pairing protein 2 homolog</fullName>
    </recommendedName>
</protein>
<evidence type="ECO:0000313" key="11">
    <source>
        <dbReference type="EMBL" id="TPX69506.1"/>
    </source>
</evidence>
<dbReference type="GO" id="GO:0003690">
    <property type="term" value="F:double-stranded DNA binding"/>
    <property type="evidence" value="ECO:0007669"/>
    <property type="project" value="TreeGrafter"/>
</dbReference>
<feature type="domain" description="Leucine zipper with capping helix" evidence="10">
    <location>
        <begin position="155"/>
        <end position="211"/>
    </location>
</feature>
<dbReference type="OrthoDB" id="272266at2759"/>
<dbReference type="GO" id="GO:0010774">
    <property type="term" value="P:meiotic strand invasion involved in reciprocal meiotic recombination"/>
    <property type="evidence" value="ECO:0007669"/>
    <property type="project" value="TreeGrafter"/>
</dbReference>
<organism evidence="11 12">
    <name type="scientific">Chytriomyces confervae</name>
    <dbReference type="NCBI Taxonomy" id="246404"/>
    <lineage>
        <taxon>Eukaryota</taxon>
        <taxon>Fungi</taxon>
        <taxon>Fungi incertae sedis</taxon>
        <taxon>Chytridiomycota</taxon>
        <taxon>Chytridiomycota incertae sedis</taxon>
        <taxon>Chytridiomycetes</taxon>
        <taxon>Chytridiales</taxon>
        <taxon>Chytriomycetaceae</taxon>
        <taxon>Chytriomyces</taxon>
    </lineage>
</organism>
<keyword evidence="6" id="KW-0539">Nucleus</keyword>
<keyword evidence="5" id="KW-0233">DNA recombination</keyword>
<comment type="similarity">
    <text evidence="2">Belongs to the HOP2 family.</text>
</comment>
<dbReference type="PANTHER" id="PTHR15938">
    <property type="entry name" value="TBP-1 INTERACTING PROTEIN"/>
    <property type="match status" value="1"/>
</dbReference>
<evidence type="ECO:0000256" key="3">
    <source>
        <dbReference type="ARBA" id="ARBA00016093"/>
    </source>
</evidence>
<dbReference type="GO" id="GO:0000794">
    <property type="term" value="C:condensed nuclear chromosome"/>
    <property type="evidence" value="ECO:0007669"/>
    <property type="project" value="TreeGrafter"/>
</dbReference>
<dbReference type="Gene3D" id="1.10.10.10">
    <property type="entry name" value="Winged helix-like DNA-binding domain superfamily/Winged helix DNA-binding domain"/>
    <property type="match status" value="1"/>
</dbReference>
<comment type="caution">
    <text evidence="11">The sequence shown here is derived from an EMBL/GenBank/DDBJ whole genome shotgun (WGS) entry which is preliminary data.</text>
</comment>
<dbReference type="GO" id="GO:0000709">
    <property type="term" value="P:meiotic joint molecule formation"/>
    <property type="evidence" value="ECO:0007669"/>
    <property type="project" value="TreeGrafter"/>
</dbReference>
<evidence type="ECO:0000256" key="8">
    <source>
        <dbReference type="SAM" id="Coils"/>
    </source>
</evidence>
<dbReference type="EMBL" id="QEAP01000315">
    <property type="protein sequence ID" value="TPX69506.1"/>
    <property type="molecule type" value="Genomic_DNA"/>
</dbReference>
<evidence type="ECO:0000256" key="7">
    <source>
        <dbReference type="ARBA" id="ARBA00023254"/>
    </source>
</evidence>
<evidence type="ECO:0000256" key="4">
    <source>
        <dbReference type="ARBA" id="ARBA00023054"/>
    </source>
</evidence>